<dbReference type="Proteomes" id="UP000035425">
    <property type="component" value="Unassembled WGS sequence"/>
</dbReference>
<dbReference type="SUPFAM" id="SSF143212">
    <property type="entry name" value="Rv2632c-like"/>
    <property type="match status" value="1"/>
</dbReference>
<dbReference type="Gene3D" id="3.30.160.240">
    <property type="entry name" value="Rv1738"/>
    <property type="match status" value="1"/>
</dbReference>
<dbReference type="EMBL" id="JWIO01000013">
    <property type="protein sequence ID" value="KLL11683.1"/>
    <property type="molecule type" value="Genomic_DNA"/>
</dbReference>
<organism evidence="2 3">
    <name type="scientific">Protofrankia coriariae</name>
    <dbReference type="NCBI Taxonomy" id="1562887"/>
    <lineage>
        <taxon>Bacteria</taxon>
        <taxon>Bacillati</taxon>
        <taxon>Actinomycetota</taxon>
        <taxon>Actinomycetes</taxon>
        <taxon>Frankiales</taxon>
        <taxon>Frankiaceae</taxon>
        <taxon>Protofrankia</taxon>
    </lineage>
</organism>
<keyword evidence="3" id="KW-1185">Reference proteome</keyword>
<evidence type="ECO:0000313" key="2">
    <source>
        <dbReference type="EMBL" id="KLL11683.1"/>
    </source>
</evidence>
<protein>
    <recommendedName>
        <fullName evidence="4">DUF1876 domain-containing protein</fullName>
    </recommendedName>
</protein>
<gene>
    <name evidence="2" type="ORF">FrCorBMG51_10040</name>
</gene>
<reference evidence="2 3" key="1">
    <citation type="submission" date="2014-12" db="EMBL/GenBank/DDBJ databases">
        <title>Frankia sp. BMG5.1 draft genome.</title>
        <authorList>
            <person name="Gtari M."/>
            <person name="Ghodhbane-Gtari F."/>
            <person name="Nouioui I."/>
            <person name="Ktari A."/>
            <person name="Hezbri K."/>
            <person name="Mimouni W."/>
            <person name="Sbissi I."/>
            <person name="Ayari A."/>
            <person name="Yamanaka T."/>
            <person name="Normand P."/>
            <person name="Tisa L.S."/>
            <person name="Boudabous A."/>
        </authorList>
    </citation>
    <scope>NUCLEOTIDE SEQUENCE [LARGE SCALE GENOMIC DNA]</scope>
    <source>
        <strain evidence="2 3">BMG5.1</strain>
    </source>
</reference>
<proteinExistence type="predicted"/>
<evidence type="ECO:0000256" key="1">
    <source>
        <dbReference type="SAM" id="MobiDB-lite"/>
    </source>
</evidence>
<dbReference type="Pfam" id="PF08962">
    <property type="entry name" value="Rv2632c-like"/>
    <property type="match status" value="1"/>
</dbReference>
<evidence type="ECO:0008006" key="4">
    <source>
        <dbReference type="Google" id="ProtNLM"/>
    </source>
</evidence>
<dbReference type="InterPro" id="IPR038070">
    <property type="entry name" value="Rv2632c-like_sf"/>
</dbReference>
<dbReference type="InterPro" id="IPR015057">
    <property type="entry name" value="Rv2632c-like"/>
</dbReference>
<comment type="caution">
    <text evidence="2">The sequence shown here is derived from an EMBL/GenBank/DDBJ whole genome shotgun (WGS) entry which is preliminary data.</text>
</comment>
<feature type="region of interest" description="Disordered" evidence="1">
    <location>
        <begin position="20"/>
        <end position="51"/>
    </location>
</feature>
<accession>A0ABR5F4S5</accession>
<name>A0ABR5F4S5_9ACTN</name>
<dbReference type="RefSeq" id="WP_047222780.1">
    <property type="nucleotide sequence ID" value="NZ_JWIO01000013.1"/>
</dbReference>
<evidence type="ECO:0000313" key="3">
    <source>
        <dbReference type="Proteomes" id="UP000035425"/>
    </source>
</evidence>
<feature type="compositionally biased region" description="Basic and acidic residues" evidence="1">
    <location>
        <begin position="20"/>
        <end position="40"/>
    </location>
</feature>
<sequence length="102" mass="11270">MIHTKRWTVDVLLTEDDGHTRAEAALRPGPRSDSERELRGVGHARRHPADAEIPKIGDEVAASRALSELAHRLLDVAAGHIEAVTHQTAHLHMPQHHQGVRP</sequence>